<dbReference type="Gene3D" id="3.10.20.480">
    <property type="entry name" value="Antirestriction protein ArdA, domain 1"/>
    <property type="match status" value="1"/>
</dbReference>
<reference evidence="1 2" key="1">
    <citation type="submission" date="2016-12" db="EMBL/GenBank/DDBJ databases">
        <title>Real-Time Genomic Investigation Underlying the Public Health Response to a Shiga Toxin-Producing Escherichia Coli O26:H11 Outbreak in a Nursery.</title>
        <authorList>
            <person name="Ferdous M."/>
            <person name="Moran-Gilad J."/>
            <person name="Rossen J.W."/>
            <person name="Gdalevich M."/>
        </authorList>
    </citation>
    <scope>NUCLEOTIDE SEQUENCE [LARGE SCALE GENOMIC DNA]</scope>
    <source>
        <strain evidence="1 2">STEC 514-2</strain>
    </source>
</reference>
<dbReference type="InterPro" id="IPR041893">
    <property type="entry name" value="ArdA_dom3"/>
</dbReference>
<dbReference type="Gene3D" id="1.10.10.1190">
    <property type="entry name" value="Antirestriction protein ArdA, domain 3"/>
    <property type="match status" value="1"/>
</dbReference>
<protein>
    <recommendedName>
        <fullName evidence="3">Antirestriction protein ArdA</fullName>
    </recommendedName>
</protein>
<dbReference type="AlphaFoldDB" id="A0A2A2CGD2"/>
<proteinExistence type="predicted"/>
<sequence>MTITAPSVYVGTYAKYNNGSIAGKWINLLDDVTDCDDFYEKIAELHSDEADPEFMFQDYENMPRGIVSETSINWDYIDGLRRVLEENNEEWAEAYALFVENFHDTDVENFYESYSGTADSEEDYAVQLLEETGELNAIPQNLRYYFDYEKFARDLFINDYTFIDGHVFRDY</sequence>
<dbReference type="InterPro" id="IPR041895">
    <property type="entry name" value="ArdA_dom1"/>
</dbReference>
<comment type="caution">
    <text evidence="1">The sequence shown here is derived from an EMBL/GenBank/DDBJ whole genome shotgun (WGS) entry which is preliminary data.</text>
</comment>
<evidence type="ECO:0008006" key="3">
    <source>
        <dbReference type="Google" id="ProtNLM"/>
    </source>
</evidence>
<accession>A0A2A2CGD2</accession>
<name>A0A2A2CGD2_ECOLX</name>
<evidence type="ECO:0000313" key="1">
    <source>
        <dbReference type="EMBL" id="PAU25803.1"/>
    </source>
</evidence>
<evidence type="ECO:0000313" key="2">
    <source>
        <dbReference type="Proteomes" id="UP000218543"/>
    </source>
</evidence>
<dbReference type="InterPro" id="IPR009899">
    <property type="entry name" value="ArdA"/>
</dbReference>
<organism evidence="1 2">
    <name type="scientific">Escherichia coli</name>
    <dbReference type="NCBI Taxonomy" id="562"/>
    <lineage>
        <taxon>Bacteria</taxon>
        <taxon>Pseudomonadati</taxon>
        <taxon>Pseudomonadota</taxon>
        <taxon>Gammaproteobacteria</taxon>
        <taxon>Enterobacterales</taxon>
        <taxon>Enterobacteriaceae</taxon>
        <taxon>Escherichia</taxon>
    </lineage>
</organism>
<dbReference type="EMBL" id="MRVZ01000012">
    <property type="protein sequence ID" value="PAU25803.1"/>
    <property type="molecule type" value="Genomic_DNA"/>
</dbReference>
<dbReference type="Proteomes" id="UP000218543">
    <property type="component" value="Unassembled WGS sequence"/>
</dbReference>
<dbReference type="Pfam" id="PF07275">
    <property type="entry name" value="ArdA"/>
    <property type="match status" value="1"/>
</dbReference>
<gene>
    <name evidence="1" type="ORF">BTQ06_04485</name>
</gene>